<dbReference type="InterPro" id="IPR000352">
    <property type="entry name" value="Pep_chain_release_fac_I"/>
</dbReference>
<sequence length="138" mass="15647">MSLFISKNISLGDYEIELQAIRAQGAGGQNVNKVASAIHLRFDIPHSSLPKDVKQRLLDSNDSRITSDGVLIIKAQSFRTQDRNRDDALKRLKNAIQRCLKAPKKRIPTKPSKAAKRRRLEKKKQNAQKKSLRGKVDY</sequence>
<keyword evidence="5" id="KW-1185">Reference proteome</keyword>
<dbReference type="NCBIfam" id="NF006718">
    <property type="entry name" value="PRK09256.1"/>
    <property type="match status" value="1"/>
</dbReference>
<dbReference type="EMBL" id="CP012418">
    <property type="protein sequence ID" value="AOE49619.1"/>
    <property type="molecule type" value="Genomic_DNA"/>
</dbReference>
<dbReference type="GO" id="GO:0043022">
    <property type="term" value="F:ribosome binding"/>
    <property type="evidence" value="ECO:0007669"/>
    <property type="project" value="TreeGrafter"/>
</dbReference>
<evidence type="ECO:0000256" key="2">
    <source>
        <dbReference type="SAM" id="MobiDB-lite"/>
    </source>
</evidence>
<feature type="domain" description="Prokaryotic-type class I peptide chain release factors" evidence="3">
    <location>
        <begin position="22"/>
        <end position="38"/>
    </location>
</feature>
<dbReference type="Gene3D" id="3.30.160.20">
    <property type="match status" value="1"/>
</dbReference>
<accession>A0A1B3B9Y8</accession>
<evidence type="ECO:0000313" key="4">
    <source>
        <dbReference type="EMBL" id="AOE49619.1"/>
    </source>
</evidence>
<dbReference type="GO" id="GO:0004045">
    <property type="term" value="F:peptidyl-tRNA hydrolase activity"/>
    <property type="evidence" value="ECO:0007669"/>
    <property type="project" value="TreeGrafter"/>
</dbReference>
<keyword evidence="4" id="KW-0378">Hydrolase</keyword>
<dbReference type="Proteomes" id="UP000094147">
    <property type="component" value="Chromosome"/>
</dbReference>
<dbReference type="Pfam" id="PF00472">
    <property type="entry name" value="RF-1"/>
    <property type="match status" value="1"/>
</dbReference>
<dbReference type="RefSeq" id="WP_068990360.1">
    <property type="nucleotide sequence ID" value="NZ_CP012418.1"/>
</dbReference>
<evidence type="ECO:0000256" key="1">
    <source>
        <dbReference type="ARBA" id="ARBA00010835"/>
    </source>
</evidence>
<dbReference type="PROSITE" id="PS00745">
    <property type="entry name" value="RF_PROK_I"/>
    <property type="match status" value="1"/>
</dbReference>
<dbReference type="PATRIC" id="fig|1144748.3.peg.907"/>
<dbReference type="STRING" id="1144748.KS2013_897"/>
<protein>
    <submittedName>
        <fullName evidence="4">Peptidyl-tRNA hydrolase</fullName>
    </submittedName>
</protein>
<proteinExistence type="inferred from homology"/>
<evidence type="ECO:0000313" key="5">
    <source>
        <dbReference type="Proteomes" id="UP000094147"/>
    </source>
</evidence>
<dbReference type="KEGG" id="ksd:KS2013_897"/>
<dbReference type="OrthoDB" id="9815709at2"/>
<gene>
    <name evidence="4" type="ORF">KS2013_897</name>
</gene>
<dbReference type="SUPFAM" id="SSF75620">
    <property type="entry name" value="Release factor"/>
    <property type="match status" value="1"/>
</dbReference>
<dbReference type="PANTHER" id="PTHR47814">
    <property type="entry name" value="PEPTIDYL-TRNA HYDROLASE ARFB"/>
    <property type="match status" value="1"/>
</dbReference>
<comment type="similarity">
    <text evidence="1">Belongs to the prokaryotic/mitochondrial release factor family.</text>
</comment>
<organism evidence="4 5">
    <name type="scientific">Kangiella sediminilitoris</name>
    <dbReference type="NCBI Taxonomy" id="1144748"/>
    <lineage>
        <taxon>Bacteria</taxon>
        <taxon>Pseudomonadati</taxon>
        <taxon>Pseudomonadota</taxon>
        <taxon>Gammaproteobacteria</taxon>
        <taxon>Kangiellales</taxon>
        <taxon>Kangiellaceae</taxon>
        <taxon>Kangiella</taxon>
    </lineage>
</organism>
<dbReference type="GO" id="GO:0003747">
    <property type="term" value="F:translation release factor activity"/>
    <property type="evidence" value="ECO:0007669"/>
    <property type="project" value="InterPro"/>
</dbReference>
<dbReference type="GO" id="GO:0072344">
    <property type="term" value="P:rescue of stalled ribosome"/>
    <property type="evidence" value="ECO:0007669"/>
    <property type="project" value="TreeGrafter"/>
</dbReference>
<feature type="region of interest" description="Disordered" evidence="2">
    <location>
        <begin position="100"/>
        <end position="138"/>
    </location>
</feature>
<reference evidence="5" key="1">
    <citation type="submission" date="2015-08" db="EMBL/GenBank/DDBJ databases">
        <authorList>
            <person name="Kim K.M."/>
        </authorList>
    </citation>
    <scope>NUCLEOTIDE SEQUENCE [LARGE SCALE GENOMIC DNA]</scope>
    <source>
        <strain evidence="5">KCTC 23892</strain>
    </source>
</reference>
<feature type="compositionally biased region" description="Basic residues" evidence="2">
    <location>
        <begin position="101"/>
        <end position="138"/>
    </location>
</feature>
<dbReference type="PANTHER" id="PTHR47814:SF1">
    <property type="entry name" value="PEPTIDYL-TRNA HYDROLASE ARFB"/>
    <property type="match status" value="1"/>
</dbReference>
<evidence type="ECO:0000259" key="3">
    <source>
        <dbReference type="PROSITE" id="PS00745"/>
    </source>
</evidence>
<dbReference type="AlphaFoldDB" id="A0A1B3B9Y8"/>
<dbReference type="InterPro" id="IPR045853">
    <property type="entry name" value="Pep_chain_release_fac_I_sf"/>
</dbReference>
<name>A0A1B3B9Y8_9GAMM</name>